<gene>
    <name evidence="1" type="ORF">J34TS1_08070</name>
</gene>
<organism evidence="1 2">
    <name type="scientific">Paenibacillus azoreducens</name>
    <dbReference type="NCBI Taxonomy" id="116718"/>
    <lineage>
        <taxon>Bacteria</taxon>
        <taxon>Bacillati</taxon>
        <taxon>Bacillota</taxon>
        <taxon>Bacilli</taxon>
        <taxon>Bacillales</taxon>
        <taxon>Paenibacillaceae</taxon>
        <taxon>Paenibacillus</taxon>
    </lineage>
</organism>
<evidence type="ECO:0000313" key="1">
    <source>
        <dbReference type="EMBL" id="GIO46042.1"/>
    </source>
</evidence>
<reference evidence="1 2" key="1">
    <citation type="submission" date="2021-03" db="EMBL/GenBank/DDBJ databases">
        <title>Antimicrobial resistance genes in bacteria isolated from Japanese honey, and their potential for conferring macrolide and lincosamide resistance in the American foulbrood pathogen Paenibacillus larvae.</title>
        <authorList>
            <person name="Okamoto M."/>
            <person name="Kumagai M."/>
            <person name="Kanamori H."/>
            <person name="Takamatsu D."/>
        </authorList>
    </citation>
    <scope>NUCLEOTIDE SEQUENCE [LARGE SCALE GENOMIC DNA]</scope>
    <source>
        <strain evidence="1 2">J34TS1</strain>
    </source>
</reference>
<dbReference type="InterPro" id="IPR008979">
    <property type="entry name" value="Galactose-bd-like_sf"/>
</dbReference>
<dbReference type="AlphaFoldDB" id="A0A919YCL5"/>
<dbReference type="Gene3D" id="2.60.120.260">
    <property type="entry name" value="Galactose-binding domain-like"/>
    <property type="match status" value="2"/>
</dbReference>
<protein>
    <recommendedName>
        <fullName evidence="3">Beta-galactosidase</fullName>
    </recommendedName>
</protein>
<accession>A0A919YCL5</accession>
<dbReference type="EMBL" id="BORT01000002">
    <property type="protein sequence ID" value="GIO46042.1"/>
    <property type="molecule type" value="Genomic_DNA"/>
</dbReference>
<keyword evidence="2" id="KW-1185">Reference proteome</keyword>
<proteinExistence type="predicted"/>
<sequence>MNSDRIAPTAPSFRLGDHNGAPALFVNDRPEFPMFLFEQEISERDAQAFQAAGVKLYSFIEKTSFLDLGWVGNRQQDFSTIDRVMKTFSDRVPAGYALPRLHLWAPKWWLDQHPEDAVGYAIAPGQSAINRDASMASFAWRTETGEMLRSMVRHLLDGPYKDRLMGLTLSAGMYGEWHNWNAEYLPDTSEPMRQAYIRYAEEKYNHNLDALRAAWKDSAVTFETIAIPEAEERRSADIGLFRNPNDSVRLVDYYEAYQRAVVDAINYFAGIVKEESQGRLLVSVLYGYTPDMGYMPQEIHHRAAAIAHRLTNVDLLTSPHTYWRRGPGEDGALRTYSDSLALHNKLFIDEADDRTHLAAPGTSFVLATNMDESLGIIQRAFGQAVTHATGMWYMDHSSGDWYNAPEIAAEFKRLKQWGDYSMHLPRGRCSEVAVISSNQSAFYLGGDKDVSANFYEGPVLGKPQGVGELSAAGAPFDRYLIEDLEEGRIPDRYKVYIFLDTFQLTDKQRAAINRLKEHNRTLVWNWAPGYAGDAAEGLSVPKMEQLTGFGFQERVSAGGGSLEPKTVVHEGFDSGTFDKSYFTAGYNQYGTITSDPEQVVTGPYSAHGQAPATSDWHEFLYSDSGKVKLEAGATYEVTFNAKSTAAAGQDGYYYFLARSPSGGVAQDVGVNQWLDDAGQSYTKSFTFTLKHFDDYKLIWGIHNGGGLSIDDITIKKVREASAPPLSFKLDPALFPNNDTIYGETVLDPVFQPDVSDAAVWGRAVRDGGPVIAVKDFADWRSVYVASTPIPASVLNRLYKEAGVHVYTDSYDNLEANQAWISIHASKAGVKTIRLPRATPVFNIMTNTLIGTHINEFQIEMKKGQTAIFVLGNPPVSGHVTEGFEGGSFAASHYTAGFHDQYGQISSNKNQVIDGNFSAYGEAKDSMDWYEFLYSHPERIRLEPGASYKVEFKAKTVIAPGQEGSFYFLARSATGGINQDVGVHHWTEAPGDSYSRSFTFTLNDYDDYRLIWGIHNGGALSIDDITITKL</sequence>
<dbReference type="Gene3D" id="3.20.20.80">
    <property type="entry name" value="Glycosidases"/>
    <property type="match status" value="1"/>
</dbReference>
<evidence type="ECO:0008006" key="3">
    <source>
        <dbReference type="Google" id="ProtNLM"/>
    </source>
</evidence>
<evidence type="ECO:0000313" key="2">
    <source>
        <dbReference type="Proteomes" id="UP000682811"/>
    </source>
</evidence>
<comment type="caution">
    <text evidence="1">The sequence shown here is derived from an EMBL/GenBank/DDBJ whole genome shotgun (WGS) entry which is preliminary data.</text>
</comment>
<name>A0A919YCL5_9BACL</name>
<dbReference type="SUPFAM" id="SSF49785">
    <property type="entry name" value="Galactose-binding domain-like"/>
    <property type="match status" value="1"/>
</dbReference>
<dbReference type="Proteomes" id="UP000682811">
    <property type="component" value="Unassembled WGS sequence"/>
</dbReference>
<dbReference type="RefSeq" id="WP_212977107.1">
    <property type="nucleotide sequence ID" value="NZ_AP025343.1"/>
</dbReference>